<sequence length="57" mass="6435">MTEYIEDCDVYAASSYAVAVSHGHRITQKVDLKARVDTETGQVTFYVPLDKIDSLRK</sequence>
<evidence type="ECO:0000313" key="1">
    <source>
        <dbReference type="EMBL" id="MBM7471884.1"/>
    </source>
</evidence>
<name>A0ABS2L464_9MICO</name>
<evidence type="ECO:0000313" key="2">
    <source>
        <dbReference type="Proteomes" id="UP000776164"/>
    </source>
</evidence>
<keyword evidence="2" id="KW-1185">Reference proteome</keyword>
<organism evidence="1 2">
    <name type="scientific">Subtercola frigoramans</name>
    <dbReference type="NCBI Taxonomy" id="120298"/>
    <lineage>
        <taxon>Bacteria</taxon>
        <taxon>Bacillati</taxon>
        <taxon>Actinomycetota</taxon>
        <taxon>Actinomycetes</taxon>
        <taxon>Micrococcales</taxon>
        <taxon>Microbacteriaceae</taxon>
        <taxon>Subtercola</taxon>
    </lineage>
</organism>
<dbReference type="Proteomes" id="UP000776164">
    <property type="component" value="Unassembled WGS sequence"/>
</dbReference>
<proteinExistence type="predicted"/>
<accession>A0ABS2L464</accession>
<reference evidence="1 2" key="1">
    <citation type="submission" date="2021-01" db="EMBL/GenBank/DDBJ databases">
        <title>Sequencing the genomes of 1000 actinobacteria strains.</title>
        <authorList>
            <person name="Klenk H.-P."/>
        </authorList>
    </citation>
    <scope>NUCLEOTIDE SEQUENCE [LARGE SCALE GENOMIC DNA]</scope>
    <source>
        <strain evidence="1 2">DSM 13057</strain>
    </source>
</reference>
<dbReference type="EMBL" id="JAFBBU010000001">
    <property type="protein sequence ID" value="MBM7471884.1"/>
    <property type="molecule type" value="Genomic_DNA"/>
</dbReference>
<protein>
    <submittedName>
        <fullName evidence="1">Uncharacterized protein</fullName>
    </submittedName>
</protein>
<dbReference type="RefSeq" id="WP_205108189.1">
    <property type="nucleotide sequence ID" value="NZ_BAAAHT010000013.1"/>
</dbReference>
<comment type="caution">
    <text evidence="1">The sequence shown here is derived from an EMBL/GenBank/DDBJ whole genome shotgun (WGS) entry which is preliminary data.</text>
</comment>
<gene>
    <name evidence="1" type="ORF">JOE66_001518</name>
</gene>